<evidence type="ECO:0000313" key="10">
    <source>
        <dbReference type="Proteomes" id="UP000193944"/>
    </source>
</evidence>
<dbReference type="InterPro" id="IPR001680">
    <property type="entry name" value="WD40_rpt"/>
</dbReference>
<dbReference type="PANTHER" id="PTHR15653:SF0">
    <property type="entry name" value="CONNECTOR OF KINASE TO AP-1, ISOFORM E"/>
    <property type="match status" value="1"/>
</dbReference>
<protein>
    <submittedName>
        <fullName evidence="9">WD40 repeat-like protein</fullName>
    </submittedName>
</protein>
<dbReference type="InterPro" id="IPR019775">
    <property type="entry name" value="WD40_repeat_CS"/>
</dbReference>
<feature type="region of interest" description="Disordered" evidence="7">
    <location>
        <begin position="250"/>
        <end position="376"/>
    </location>
</feature>
<keyword evidence="5" id="KW-0175">Coiled coil</keyword>
<dbReference type="InterPro" id="IPR036322">
    <property type="entry name" value="WD40_repeat_dom_sf"/>
</dbReference>
<keyword evidence="3" id="KW-0677">Repeat</keyword>
<feature type="region of interest" description="Disordered" evidence="7">
    <location>
        <begin position="125"/>
        <end position="151"/>
    </location>
</feature>
<evidence type="ECO:0000259" key="8">
    <source>
        <dbReference type="Pfam" id="PF08232"/>
    </source>
</evidence>
<feature type="repeat" description="WD" evidence="6">
    <location>
        <begin position="456"/>
        <end position="490"/>
    </location>
</feature>
<feature type="domain" description="Striatin N-terminal" evidence="8">
    <location>
        <begin position="19"/>
        <end position="145"/>
    </location>
</feature>
<dbReference type="InterPro" id="IPR015943">
    <property type="entry name" value="WD40/YVTN_repeat-like_dom_sf"/>
</dbReference>
<proteinExistence type="inferred from homology"/>
<evidence type="ECO:0000256" key="7">
    <source>
        <dbReference type="SAM" id="MobiDB-lite"/>
    </source>
</evidence>
<dbReference type="InterPro" id="IPR020472">
    <property type="entry name" value="WD40_PAC1"/>
</dbReference>
<evidence type="ECO:0000256" key="3">
    <source>
        <dbReference type="ARBA" id="ARBA00022737"/>
    </source>
</evidence>
<dbReference type="Gene3D" id="1.20.5.300">
    <property type="match status" value="1"/>
</dbReference>
<dbReference type="Pfam" id="PF00400">
    <property type="entry name" value="WD40"/>
    <property type="match status" value="5"/>
</dbReference>
<dbReference type="PROSITE" id="PS50294">
    <property type="entry name" value="WD_REPEATS_REGION"/>
    <property type="match status" value="3"/>
</dbReference>
<feature type="repeat" description="WD" evidence="6">
    <location>
        <begin position="508"/>
        <end position="539"/>
    </location>
</feature>
<feature type="compositionally biased region" description="Basic and acidic residues" evidence="7">
    <location>
        <begin position="125"/>
        <end position="136"/>
    </location>
</feature>
<dbReference type="EMBL" id="MCFG01000010">
    <property type="protein sequence ID" value="ORX87289.1"/>
    <property type="molecule type" value="Genomic_DNA"/>
</dbReference>
<feature type="compositionally biased region" description="Polar residues" evidence="7">
    <location>
        <begin position="137"/>
        <end position="146"/>
    </location>
</feature>
<dbReference type="OrthoDB" id="727118at2759"/>
<comment type="caution">
    <text evidence="9">The sequence shown here is derived from an EMBL/GenBank/DDBJ whole genome shotgun (WGS) entry which is preliminary data.</text>
</comment>
<dbReference type="Proteomes" id="UP000193944">
    <property type="component" value="Unassembled WGS sequence"/>
</dbReference>
<accession>A0A1Y1XNF9</accession>
<reference evidence="9 10" key="2">
    <citation type="submission" date="2016-08" db="EMBL/GenBank/DDBJ databases">
        <title>Pervasive Adenine N6-methylation of Active Genes in Fungi.</title>
        <authorList>
            <consortium name="DOE Joint Genome Institute"/>
            <person name="Mondo S.J."/>
            <person name="Dannebaum R.O."/>
            <person name="Kuo R.C."/>
            <person name="Labutti K."/>
            <person name="Haridas S."/>
            <person name="Kuo A."/>
            <person name="Salamov A."/>
            <person name="Ahrendt S.R."/>
            <person name="Lipzen A."/>
            <person name="Sullivan W."/>
            <person name="Andreopoulos W.B."/>
            <person name="Clum A."/>
            <person name="Lindquist E."/>
            <person name="Daum C."/>
            <person name="Ramamoorthy G.K."/>
            <person name="Gryganskyi A."/>
            <person name="Culley D."/>
            <person name="Magnuson J.K."/>
            <person name="James T.Y."/>
            <person name="O'Malley M.A."/>
            <person name="Stajich J.E."/>
            <person name="Spatafora J.W."/>
            <person name="Visel A."/>
            <person name="Grigoriev I.V."/>
        </authorList>
    </citation>
    <scope>NUCLEOTIDE SEQUENCE [LARGE SCALE GENOMIC DNA]</scope>
    <source>
        <strain evidence="9 10">S4</strain>
    </source>
</reference>
<evidence type="ECO:0000256" key="2">
    <source>
        <dbReference type="ARBA" id="ARBA00022574"/>
    </source>
</evidence>
<dbReference type="GO" id="GO:0005516">
    <property type="term" value="F:calmodulin binding"/>
    <property type="evidence" value="ECO:0007669"/>
    <property type="project" value="UniProtKB-KW"/>
</dbReference>
<evidence type="ECO:0000256" key="1">
    <source>
        <dbReference type="ARBA" id="ARBA00009616"/>
    </source>
</evidence>
<name>A0A1Y1XNF9_9FUNG</name>
<feature type="compositionally biased region" description="Low complexity" evidence="7">
    <location>
        <begin position="267"/>
        <end position="295"/>
    </location>
</feature>
<dbReference type="STRING" id="1754192.A0A1Y1XNF9"/>
<gene>
    <name evidence="9" type="ORF">BCR32DRAFT_240277</name>
</gene>
<keyword evidence="2 6" id="KW-0853">WD repeat</keyword>
<feature type="compositionally biased region" description="Low complexity" evidence="7">
    <location>
        <begin position="358"/>
        <end position="376"/>
    </location>
</feature>
<comment type="similarity">
    <text evidence="1">Belongs to the WD repeat striatin family.</text>
</comment>
<dbReference type="SMART" id="SM00320">
    <property type="entry name" value="WD40"/>
    <property type="match status" value="6"/>
</dbReference>
<dbReference type="Pfam" id="PF08232">
    <property type="entry name" value="Striatin"/>
    <property type="match status" value="1"/>
</dbReference>
<evidence type="ECO:0000313" key="9">
    <source>
        <dbReference type="EMBL" id="ORX87289.1"/>
    </source>
</evidence>
<dbReference type="PRINTS" id="PR00320">
    <property type="entry name" value="GPROTEINBRPT"/>
</dbReference>
<evidence type="ECO:0000256" key="6">
    <source>
        <dbReference type="PROSITE-ProRule" id="PRU00221"/>
    </source>
</evidence>
<sequence length="790" mass="88543">MASDIFQQTSPNGYANYSFPGVLHYLQMEWRKFEKEKTEWEIEKTDLKTRLSFLEGERRGIENLKVDLLRRIKMLEYALRQERIKYLQLQQKINNNEVNTTSPTDKSSPIINDNDVTARDVTLDKQDKPESTEMKSDSLSPNQNLLNKLGNKDQPVLKSISSIKNEDSNSNSINLSPTPMSGNNLLLYSKGCGTLRSREILKAYLLEIGYWNSPGGSNSIGEIRGLKHSTDSTSGLSSLAGNNTLQKSLKTTQYTPINKDKSLKPIGLNQNNSSSVNNTSGSSPSNNGGINGNNNPYLKRKMNPKRKEAPLSKLLYKAPDDNEKEELSPPNDNTETNKEVNKNTNQPVAEVNIEENKNNVNTTNNTSSNTTTNNNNQEENVLFQPEGVIPSKQLNKVLKASKMKDKKRSIKGAKKDSFTFGNEIYNFDGEEMGESLAKSGSKQGDENKLWKPKLTLKNHLDTVRSLSFHHSDKLLLSGSDDGTAKLWNLEFLGNSKKSMIDIDPAYTYRGHQGPVLSVDISNDVCYTGSLDSTVRSWKVPPKTLELYSKYDPNIKQHTFEGHTDAVWCVKSHPLRDQYHLLASASSDGTIKLWDTESYDLKSTLDYNGLLSDRTKDIEANPTYIDWLNIDLSKIIASYQNSVVKLFDIETGSEYMKLPSAETYDNTPQTQINQVISHPTMPLIITAHEDRYIRFFDIKSGECINSMTAHLDGVTSLSIHPSGISFASGGHDSSIRIWEITSKTCIQEMSSHRKKFDEGVWCVKYHPSLSNILASCGGDSTCKIYSNDQPC</sequence>
<evidence type="ECO:0000256" key="5">
    <source>
        <dbReference type="ARBA" id="ARBA00023054"/>
    </source>
</evidence>
<dbReference type="CDD" id="cd00200">
    <property type="entry name" value="WD40"/>
    <property type="match status" value="1"/>
</dbReference>
<dbReference type="SUPFAM" id="SSF50978">
    <property type="entry name" value="WD40 repeat-like"/>
    <property type="match status" value="1"/>
</dbReference>
<organism evidence="9 10">
    <name type="scientific">Anaeromyces robustus</name>
    <dbReference type="NCBI Taxonomy" id="1754192"/>
    <lineage>
        <taxon>Eukaryota</taxon>
        <taxon>Fungi</taxon>
        <taxon>Fungi incertae sedis</taxon>
        <taxon>Chytridiomycota</taxon>
        <taxon>Chytridiomycota incertae sedis</taxon>
        <taxon>Neocallimastigomycetes</taxon>
        <taxon>Neocallimastigales</taxon>
        <taxon>Neocallimastigaceae</taxon>
        <taxon>Anaeromyces</taxon>
    </lineage>
</organism>
<keyword evidence="4" id="KW-0112">Calmodulin-binding</keyword>
<dbReference type="Gene3D" id="2.130.10.10">
    <property type="entry name" value="YVTN repeat-like/Quinoprotein amine dehydrogenase"/>
    <property type="match status" value="2"/>
</dbReference>
<dbReference type="InterPro" id="IPR013258">
    <property type="entry name" value="Striatin_N"/>
</dbReference>
<feature type="repeat" description="WD" evidence="6">
    <location>
        <begin position="559"/>
        <end position="603"/>
    </location>
</feature>
<dbReference type="PROSITE" id="PS00678">
    <property type="entry name" value="WD_REPEATS_1"/>
    <property type="match status" value="2"/>
</dbReference>
<dbReference type="PANTHER" id="PTHR15653">
    <property type="entry name" value="STRIATIN"/>
    <property type="match status" value="1"/>
</dbReference>
<keyword evidence="10" id="KW-1185">Reference proteome</keyword>
<dbReference type="AlphaFoldDB" id="A0A1Y1XNF9"/>
<dbReference type="PROSITE" id="PS50082">
    <property type="entry name" value="WD_REPEATS_2"/>
    <property type="match status" value="4"/>
</dbReference>
<evidence type="ECO:0000256" key="4">
    <source>
        <dbReference type="ARBA" id="ARBA00022860"/>
    </source>
</evidence>
<feature type="repeat" description="WD" evidence="6">
    <location>
        <begin position="706"/>
        <end position="747"/>
    </location>
</feature>
<reference evidence="9 10" key="1">
    <citation type="submission" date="2016-08" db="EMBL/GenBank/DDBJ databases">
        <title>A Parts List for Fungal Cellulosomes Revealed by Comparative Genomics.</title>
        <authorList>
            <consortium name="DOE Joint Genome Institute"/>
            <person name="Haitjema C.H."/>
            <person name="Gilmore S.P."/>
            <person name="Henske J.K."/>
            <person name="Solomon K.V."/>
            <person name="De Groot R."/>
            <person name="Kuo A."/>
            <person name="Mondo S.J."/>
            <person name="Salamov A.A."/>
            <person name="Labutti K."/>
            <person name="Zhao Z."/>
            <person name="Chiniquy J."/>
            <person name="Barry K."/>
            <person name="Brewer H.M."/>
            <person name="Purvine S.O."/>
            <person name="Wright A.T."/>
            <person name="Boxma B."/>
            <person name="Van Alen T."/>
            <person name="Hackstein J.H."/>
            <person name="Baker S.E."/>
            <person name="Grigoriev I.V."/>
            <person name="O'Malley M.A."/>
        </authorList>
    </citation>
    <scope>NUCLEOTIDE SEQUENCE [LARGE SCALE GENOMIC DNA]</scope>
    <source>
        <strain evidence="9 10">S4</strain>
    </source>
</reference>
<feature type="compositionally biased region" description="Basic and acidic residues" evidence="7">
    <location>
        <begin position="318"/>
        <end position="327"/>
    </location>
</feature>
<dbReference type="InterPro" id="IPR051488">
    <property type="entry name" value="WD_repeat_striatin"/>
</dbReference>